<dbReference type="SUPFAM" id="SSF50346">
    <property type="entry name" value="PRC-barrel domain"/>
    <property type="match status" value="1"/>
</dbReference>
<dbReference type="AlphaFoldDB" id="A0A810KXA9"/>
<sequence length="123" mass="13438">MTNSTSTNSTDPSQWLGQNVLLSGGDKIGKLVDIYYDAETDTAVFLCVKPRRFSSTQLLVPAGKVHSAPNGLTADWSDEDMKQAPITKPGVSLSADAEQRAFHHYGMSYTPPSTDNGRRLIRH</sequence>
<dbReference type="EMBL" id="AP023354">
    <property type="protein sequence ID" value="BCJ26698.1"/>
    <property type="molecule type" value="Genomic_DNA"/>
</dbReference>
<dbReference type="Proteomes" id="UP000680750">
    <property type="component" value="Chromosome"/>
</dbReference>
<organism evidence="1 2">
    <name type="scientific">Actinocatenispora sera</name>
    <dbReference type="NCBI Taxonomy" id="390989"/>
    <lineage>
        <taxon>Bacteria</taxon>
        <taxon>Bacillati</taxon>
        <taxon>Actinomycetota</taxon>
        <taxon>Actinomycetes</taxon>
        <taxon>Micromonosporales</taxon>
        <taxon>Micromonosporaceae</taxon>
        <taxon>Actinocatenispora</taxon>
    </lineage>
</organism>
<dbReference type="KEGG" id="aser:Asera_08060"/>
<dbReference type="GO" id="GO:0030077">
    <property type="term" value="C:plasma membrane light-harvesting complex"/>
    <property type="evidence" value="ECO:0007669"/>
    <property type="project" value="InterPro"/>
</dbReference>
<reference evidence="1" key="1">
    <citation type="submission" date="2020-08" db="EMBL/GenBank/DDBJ databases">
        <title>Whole genome shotgun sequence of Actinocatenispora sera NBRC 101916.</title>
        <authorList>
            <person name="Komaki H."/>
            <person name="Tamura T."/>
        </authorList>
    </citation>
    <scope>NUCLEOTIDE SEQUENCE</scope>
    <source>
        <strain evidence="1">NBRC 101916</strain>
    </source>
</reference>
<dbReference type="InterPro" id="IPR011033">
    <property type="entry name" value="PRC_barrel-like_sf"/>
</dbReference>
<keyword evidence="2" id="KW-1185">Reference proteome</keyword>
<evidence type="ECO:0008006" key="3">
    <source>
        <dbReference type="Google" id="ProtNLM"/>
    </source>
</evidence>
<dbReference type="Gene3D" id="3.90.50.10">
    <property type="entry name" value="Photosynthetic Reaction Center, subunit H, domain 2"/>
    <property type="match status" value="1"/>
</dbReference>
<gene>
    <name evidence="1" type="ORF">Asera_08060</name>
</gene>
<evidence type="ECO:0000313" key="2">
    <source>
        <dbReference type="Proteomes" id="UP000680750"/>
    </source>
</evidence>
<protein>
    <recommendedName>
        <fullName evidence="3">PRC-barrel domain-containing protein</fullName>
    </recommendedName>
</protein>
<dbReference type="OrthoDB" id="3712018at2"/>
<dbReference type="RefSeq" id="WP_157035052.1">
    <property type="nucleotide sequence ID" value="NZ_AP023354.1"/>
</dbReference>
<evidence type="ECO:0000313" key="1">
    <source>
        <dbReference type="EMBL" id="BCJ26698.1"/>
    </source>
</evidence>
<name>A0A810KXA9_9ACTN</name>
<accession>A0A810KXA9</accession>
<proteinExistence type="predicted"/>
<dbReference type="GO" id="GO:0019684">
    <property type="term" value="P:photosynthesis, light reaction"/>
    <property type="evidence" value="ECO:0007669"/>
    <property type="project" value="InterPro"/>
</dbReference>
<dbReference type="InterPro" id="IPR014747">
    <property type="entry name" value="Bac_photo_RC_H_C"/>
</dbReference>